<evidence type="ECO:0000313" key="2">
    <source>
        <dbReference type="EMBL" id="OGY40009.1"/>
    </source>
</evidence>
<dbReference type="Gene3D" id="3.30.1490.300">
    <property type="match status" value="1"/>
</dbReference>
<reference evidence="2 3" key="1">
    <citation type="journal article" date="2016" name="Nat. Commun.">
        <title>Thousands of microbial genomes shed light on interconnected biogeochemical processes in an aquifer system.</title>
        <authorList>
            <person name="Anantharaman K."/>
            <person name="Brown C.T."/>
            <person name="Hug L.A."/>
            <person name="Sharon I."/>
            <person name="Castelle C.J."/>
            <person name="Probst A.J."/>
            <person name="Thomas B.C."/>
            <person name="Singh A."/>
            <person name="Wilkins M.J."/>
            <person name="Karaoz U."/>
            <person name="Brodie E.L."/>
            <person name="Williams K.H."/>
            <person name="Hubbard S.S."/>
            <person name="Banfield J.F."/>
        </authorList>
    </citation>
    <scope>NUCLEOTIDE SEQUENCE [LARGE SCALE GENOMIC DNA]</scope>
</reference>
<comment type="caution">
    <text evidence="2">The sequence shown here is derived from an EMBL/GenBank/DDBJ whole genome shotgun (WGS) entry which is preliminary data.</text>
</comment>
<evidence type="ECO:0000259" key="1">
    <source>
        <dbReference type="SMART" id="SM00842"/>
    </source>
</evidence>
<dbReference type="NCBIfam" id="TIGR01175">
    <property type="entry name" value="pilM"/>
    <property type="match status" value="1"/>
</dbReference>
<dbReference type="GO" id="GO:0051301">
    <property type="term" value="P:cell division"/>
    <property type="evidence" value="ECO:0007669"/>
    <property type="project" value="InterPro"/>
</dbReference>
<dbReference type="InterPro" id="IPR050696">
    <property type="entry name" value="FtsA/MreB"/>
</dbReference>
<dbReference type="Gene3D" id="3.30.420.40">
    <property type="match status" value="2"/>
</dbReference>
<dbReference type="Pfam" id="PF11104">
    <property type="entry name" value="PilM_2"/>
    <property type="match status" value="1"/>
</dbReference>
<gene>
    <name evidence="2" type="ORF">A2570_00770</name>
</gene>
<accession>A0A1G1XIZ9</accession>
<sequence>MPQFDFNTVFSRIKDLDLKASFRKIGAFLMPFSSVLGIDIGTTTIKIVELEQSGGEVSLKNYGMIENFGHLERENAAIQSSGLKIVDEMTAVLLRELLKQMGPTTKEAVFSLPAFSSFVTTMDLPNISEKEFKSAIPYEARQYVPIPLSEVVLDWKVLRPIPGSTPNRIQVLLVAVSQDVVNKYYRIAELSGLKLKALELESISMARAVVPSDPTPTVVVDVGSRATSISIVDERDVRMTHDIDTAGNDLTMAIARGMNLSPVKAEEIKKNYGIASIQSYQYLPGLMTPLIDSIVSEIQKTSKRYLEKTKREVKRVVLCGGGVIPPGVKEYFERELKMPTELADPFSNLSYSSDLEPALKLVKPQFSSSIGSGLKLFVQT</sequence>
<dbReference type="PANTHER" id="PTHR32432">
    <property type="entry name" value="CELL DIVISION PROTEIN FTSA-RELATED"/>
    <property type="match status" value="1"/>
</dbReference>
<dbReference type="InterPro" id="IPR043129">
    <property type="entry name" value="ATPase_NBD"/>
</dbReference>
<dbReference type="CDD" id="cd24049">
    <property type="entry name" value="ASKHA_NBD_PilM"/>
    <property type="match status" value="1"/>
</dbReference>
<organism evidence="2 3">
    <name type="scientific">Candidatus Brennerbacteria bacterium RIFOXYD1_FULL_41_16</name>
    <dbReference type="NCBI Taxonomy" id="1797529"/>
    <lineage>
        <taxon>Bacteria</taxon>
        <taxon>Candidatus Brenneribacteriota</taxon>
    </lineage>
</organism>
<dbReference type="InterPro" id="IPR003494">
    <property type="entry name" value="SHS2_FtsA"/>
</dbReference>
<name>A0A1G1XIZ9_9BACT</name>
<feature type="domain" description="SHS2" evidence="1">
    <location>
        <begin position="35"/>
        <end position="209"/>
    </location>
</feature>
<proteinExistence type="predicted"/>
<dbReference type="Proteomes" id="UP000178570">
    <property type="component" value="Unassembled WGS sequence"/>
</dbReference>
<dbReference type="EMBL" id="MHHY01000012">
    <property type="protein sequence ID" value="OGY40009.1"/>
    <property type="molecule type" value="Genomic_DNA"/>
</dbReference>
<evidence type="ECO:0000313" key="3">
    <source>
        <dbReference type="Proteomes" id="UP000178570"/>
    </source>
</evidence>
<dbReference type="SMART" id="SM00842">
    <property type="entry name" value="FtsA"/>
    <property type="match status" value="1"/>
</dbReference>
<dbReference type="PANTHER" id="PTHR32432:SF3">
    <property type="entry name" value="ETHANOLAMINE UTILIZATION PROTEIN EUTJ"/>
    <property type="match status" value="1"/>
</dbReference>
<dbReference type="InterPro" id="IPR005883">
    <property type="entry name" value="PilM"/>
</dbReference>
<dbReference type="STRING" id="1797529.A2570_00770"/>
<dbReference type="PIRSF" id="PIRSF019169">
    <property type="entry name" value="PilM"/>
    <property type="match status" value="1"/>
</dbReference>
<dbReference type="SUPFAM" id="SSF53067">
    <property type="entry name" value="Actin-like ATPase domain"/>
    <property type="match status" value="2"/>
</dbReference>
<protein>
    <recommendedName>
        <fullName evidence="1">SHS2 domain-containing protein</fullName>
    </recommendedName>
</protein>
<dbReference type="AlphaFoldDB" id="A0A1G1XIZ9"/>